<dbReference type="SUPFAM" id="SSF47923">
    <property type="entry name" value="Ypt/Rab-GAP domain of gyp1p"/>
    <property type="match status" value="1"/>
</dbReference>
<dbReference type="Proteomes" id="UP001152795">
    <property type="component" value="Unassembled WGS sequence"/>
</dbReference>
<protein>
    <submittedName>
        <fullName evidence="1">TBC1 domain family member 13-like</fullName>
    </submittedName>
</protein>
<proteinExistence type="predicted"/>
<sequence>PLNPNPSSQWSTYFKENETLFQIDKDCRRLLPDISFFQSATQYPKKELIGDDKDFPTLRKRVQTSYLEAAHVKTNRMGITNVLYWL</sequence>
<keyword evidence="2" id="KW-1185">Reference proteome</keyword>
<gene>
    <name evidence="1" type="ORF">PACLA_8A000160</name>
</gene>
<name>A0A7D9JYL9_PARCT</name>
<reference evidence="1" key="1">
    <citation type="submission" date="2020-04" db="EMBL/GenBank/DDBJ databases">
        <authorList>
            <person name="Alioto T."/>
            <person name="Alioto T."/>
            <person name="Gomez Garrido J."/>
        </authorList>
    </citation>
    <scope>NUCLEOTIDE SEQUENCE</scope>
    <source>
        <strain evidence="1">A484AB</strain>
    </source>
</reference>
<evidence type="ECO:0000313" key="1">
    <source>
        <dbReference type="EMBL" id="CAB4037908.1"/>
    </source>
</evidence>
<accession>A0A7D9JYL9</accession>
<dbReference type="OrthoDB" id="10263206at2759"/>
<dbReference type="InterPro" id="IPR035969">
    <property type="entry name" value="Rab-GAP_TBC_sf"/>
</dbReference>
<feature type="non-terminal residue" evidence="1">
    <location>
        <position position="1"/>
    </location>
</feature>
<organism evidence="1 2">
    <name type="scientific">Paramuricea clavata</name>
    <name type="common">Red gorgonian</name>
    <name type="synonym">Violescent sea-whip</name>
    <dbReference type="NCBI Taxonomy" id="317549"/>
    <lineage>
        <taxon>Eukaryota</taxon>
        <taxon>Metazoa</taxon>
        <taxon>Cnidaria</taxon>
        <taxon>Anthozoa</taxon>
        <taxon>Octocorallia</taxon>
        <taxon>Malacalcyonacea</taxon>
        <taxon>Plexauridae</taxon>
        <taxon>Paramuricea</taxon>
    </lineage>
</organism>
<evidence type="ECO:0000313" key="2">
    <source>
        <dbReference type="Proteomes" id="UP001152795"/>
    </source>
</evidence>
<dbReference type="AlphaFoldDB" id="A0A7D9JYL9"/>
<dbReference type="EMBL" id="CACRXK020023597">
    <property type="protein sequence ID" value="CAB4037908.1"/>
    <property type="molecule type" value="Genomic_DNA"/>
</dbReference>
<comment type="caution">
    <text evidence="1">The sequence shown here is derived from an EMBL/GenBank/DDBJ whole genome shotgun (WGS) entry which is preliminary data.</text>
</comment>